<dbReference type="Proteomes" id="UP000177583">
    <property type="component" value="Unassembled WGS sequence"/>
</dbReference>
<dbReference type="EMBL" id="MFNF01000060">
    <property type="protein sequence ID" value="OGG99212.1"/>
    <property type="molecule type" value="Genomic_DNA"/>
</dbReference>
<dbReference type="InterPro" id="IPR050956">
    <property type="entry name" value="2C_system_His_kinase"/>
</dbReference>
<dbReference type="InterPro" id="IPR011006">
    <property type="entry name" value="CheY-like_superfamily"/>
</dbReference>
<dbReference type="Pfam" id="PF00072">
    <property type="entry name" value="Response_reg"/>
    <property type="match status" value="1"/>
</dbReference>
<sequence length="131" mass="14756">MKILVVDDNQLGRQMLAHALRSYGELRLASSGEEAIESFKQAWAEEAPFDVIFMDIMMPGVDGQEALRQLRTWEAEHQAQPQVKVVMSTVLADKENIQTSFKAGAEYYLVKPFELKRLAEVMANLGFPKPA</sequence>
<dbReference type="PANTHER" id="PTHR43719:SF28">
    <property type="entry name" value="PEROXIDE STRESS-ACTIVATED HISTIDINE KINASE MAK1-RELATED"/>
    <property type="match status" value="1"/>
</dbReference>
<dbReference type="SMART" id="SM00448">
    <property type="entry name" value="REC"/>
    <property type="match status" value="1"/>
</dbReference>
<dbReference type="GO" id="GO:0000160">
    <property type="term" value="P:phosphorelay signal transduction system"/>
    <property type="evidence" value="ECO:0007669"/>
    <property type="project" value="InterPro"/>
</dbReference>
<evidence type="ECO:0000259" key="3">
    <source>
        <dbReference type="PROSITE" id="PS50110"/>
    </source>
</evidence>
<gene>
    <name evidence="4" type="ORF">A2557_10110</name>
</gene>
<dbReference type="AlphaFoldDB" id="A0A1F6GM89"/>
<dbReference type="SUPFAM" id="SSF52172">
    <property type="entry name" value="CheY-like"/>
    <property type="match status" value="1"/>
</dbReference>
<evidence type="ECO:0000313" key="5">
    <source>
        <dbReference type="Proteomes" id="UP000177583"/>
    </source>
</evidence>
<keyword evidence="1 2" id="KW-0597">Phosphoprotein</keyword>
<evidence type="ECO:0000256" key="2">
    <source>
        <dbReference type="PROSITE-ProRule" id="PRU00169"/>
    </source>
</evidence>
<evidence type="ECO:0000256" key="1">
    <source>
        <dbReference type="ARBA" id="ARBA00022553"/>
    </source>
</evidence>
<comment type="caution">
    <text evidence="4">The sequence shown here is derived from an EMBL/GenBank/DDBJ whole genome shotgun (WGS) entry which is preliminary data.</text>
</comment>
<protein>
    <recommendedName>
        <fullName evidence="3">Response regulatory domain-containing protein</fullName>
    </recommendedName>
</protein>
<dbReference type="PROSITE" id="PS50110">
    <property type="entry name" value="RESPONSE_REGULATORY"/>
    <property type="match status" value="1"/>
</dbReference>
<name>A0A1F6GM89_9PROT</name>
<dbReference type="Gene3D" id="3.40.50.2300">
    <property type="match status" value="1"/>
</dbReference>
<evidence type="ECO:0000313" key="4">
    <source>
        <dbReference type="EMBL" id="OGG99212.1"/>
    </source>
</evidence>
<dbReference type="InterPro" id="IPR001789">
    <property type="entry name" value="Sig_transdc_resp-reg_receiver"/>
</dbReference>
<feature type="domain" description="Response regulatory" evidence="3">
    <location>
        <begin position="2"/>
        <end position="126"/>
    </location>
</feature>
<dbReference type="CDD" id="cd17546">
    <property type="entry name" value="REC_hyHK_CKI1_RcsC-like"/>
    <property type="match status" value="1"/>
</dbReference>
<feature type="modified residue" description="4-aspartylphosphate" evidence="2">
    <location>
        <position position="55"/>
    </location>
</feature>
<accession>A0A1F6GM89</accession>
<organism evidence="4 5">
    <name type="scientific">Candidatus Lambdaproteobacteria bacterium RIFOXYD2_FULL_56_26</name>
    <dbReference type="NCBI Taxonomy" id="1817773"/>
    <lineage>
        <taxon>Bacteria</taxon>
        <taxon>Pseudomonadati</taxon>
        <taxon>Pseudomonadota</taxon>
        <taxon>Candidatus Lambdaproteobacteria</taxon>
    </lineage>
</organism>
<proteinExistence type="predicted"/>
<reference evidence="4 5" key="1">
    <citation type="journal article" date="2016" name="Nat. Commun.">
        <title>Thousands of microbial genomes shed light on interconnected biogeochemical processes in an aquifer system.</title>
        <authorList>
            <person name="Anantharaman K."/>
            <person name="Brown C.T."/>
            <person name="Hug L.A."/>
            <person name="Sharon I."/>
            <person name="Castelle C.J."/>
            <person name="Probst A.J."/>
            <person name="Thomas B.C."/>
            <person name="Singh A."/>
            <person name="Wilkins M.J."/>
            <person name="Karaoz U."/>
            <person name="Brodie E.L."/>
            <person name="Williams K.H."/>
            <person name="Hubbard S.S."/>
            <person name="Banfield J.F."/>
        </authorList>
    </citation>
    <scope>NUCLEOTIDE SEQUENCE [LARGE SCALE GENOMIC DNA]</scope>
</reference>
<dbReference type="PANTHER" id="PTHR43719">
    <property type="entry name" value="TWO-COMPONENT HISTIDINE KINASE"/>
    <property type="match status" value="1"/>
</dbReference>